<dbReference type="AlphaFoldDB" id="F2SBH3"/>
<dbReference type="Proteomes" id="UP000009172">
    <property type="component" value="Unassembled WGS sequence"/>
</dbReference>
<dbReference type="OrthoDB" id="10314135at2759"/>
<feature type="transmembrane region" description="Helical" evidence="1">
    <location>
        <begin position="28"/>
        <end position="48"/>
    </location>
</feature>
<accession>F2SBH3</accession>
<evidence type="ECO:0000313" key="3">
    <source>
        <dbReference type="Proteomes" id="UP000009172"/>
    </source>
</evidence>
<name>F2SBH3_TRIT1</name>
<dbReference type="EMBL" id="GG698571">
    <property type="protein sequence ID" value="EGE00923.1"/>
    <property type="molecule type" value="Genomic_DNA"/>
</dbReference>
<feature type="transmembrane region" description="Helical" evidence="1">
    <location>
        <begin position="94"/>
        <end position="113"/>
    </location>
</feature>
<keyword evidence="1" id="KW-0472">Membrane</keyword>
<evidence type="ECO:0000256" key="1">
    <source>
        <dbReference type="SAM" id="Phobius"/>
    </source>
</evidence>
<keyword evidence="1" id="KW-1133">Transmembrane helix</keyword>
<keyword evidence="1" id="KW-0812">Transmembrane</keyword>
<protein>
    <submittedName>
        <fullName evidence="2">Uncharacterized protein</fullName>
    </submittedName>
</protein>
<proteinExistence type="predicted"/>
<reference evidence="3" key="1">
    <citation type="journal article" date="2012" name="MBio">
        <title>Comparative genome analysis of Trichophyton rubrum and related dermatophytes reveals candidate genes involved in infection.</title>
        <authorList>
            <person name="Martinez D.A."/>
            <person name="Oliver B.G."/>
            <person name="Graeser Y."/>
            <person name="Goldberg J.M."/>
            <person name="Li W."/>
            <person name="Martinez-Rossi N.M."/>
            <person name="Monod M."/>
            <person name="Shelest E."/>
            <person name="Barton R.C."/>
            <person name="Birch E."/>
            <person name="Brakhage A.A."/>
            <person name="Chen Z."/>
            <person name="Gurr S.J."/>
            <person name="Heiman D."/>
            <person name="Heitman J."/>
            <person name="Kosti I."/>
            <person name="Rossi A."/>
            <person name="Saif S."/>
            <person name="Samalova M."/>
            <person name="Saunders C.W."/>
            <person name="Shea T."/>
            <person name="Summerbell R.C."/>
            <person name="Xu J."/>
            <person name="Young S."/>
            <person name="Zeng Q."/>
            <person name="Birren B.W."/>
            <person name="Cuomo C.A."/>
            <person name="White T.C."/>
        </authorList>
    </citation>
    <scope>NUCLEOTIDE SEQUENCE [LARGE SCALE GENOMIC DNA]</scope>
    <source>
        <strain evidence="3">CBS 112818</strain>
    </source>
</reference>
<feature type="transmembrane region" description="Helical" evidence="1">
    <location>
        <begin position="60"/>
        <end position="82"/>
    </location>
</feature>
<gene>
    <name evidence="2" type="ORF">TESG_08680</name>
</gene>
<dbReference type="HOGENOM" id="CLU_102308_0_0_1"/>
<organism evidence="2 3">
    <name type="scientific">Trichophyton tonsurans (strain CBS 112818)</name>
    <name type="common">Scalp ringworm fungus</name>
    <dbReference type="NCBI Taxonomy" id="647933"/>
    <lineage>
        <taxon>Eukaryota</taxon>
        <taxon>Fungi</taxon>
        <taxon>Dikarya</taxon>
        <taxon>Ascomycota</taxon>
        <taxon>Pezizomycotina</taxon>
        <taxon>Eurotiomycetes</taxon>
        <taxon>Eurotiomycetidae</taxon>
        <taxon>Onygenales</taxon>
        <taxon>Arthrodermataceae</taxon>
        <taxon>Trichophyton</taxon>
    </lineage>
</organism>
<evidence type="ECO:0000313" key="2">
    <source>
        <dbReference type="EMBL" id="EGE00923.1"/>
    </source>
</evidence>
<keyword evidence="3" id="KW-1185">Reference proteome</keyword>
<sequence length="176" mass="19923">MAILGRILAAFLKKPALDLLASSSLWNLPYWLGEFITLFFMGLQLVIARNSKWSTTATRTTIVVCTFISHLMDTILACYLGSQEDKPFLNGISYVSSIGSQLLITIIGCWGMVRTQQPQEEDNAEHLGNWNQLPAEYKYWAESSLGNYRDEKICQRLSRRGSRHIIQALPRASITH</sequence>